<evidence type="ECO:0008006" key="8">
    <source>
        <dbReference type="Google" id="ProtNLM"/>
    </source>
</evidence>
<keyword evidence="2" id="KW-0949">S-adenosyl-L-methionine</keyword>
<keyword evidence="7" id="KW-1185">Reference proteome</keyword>
<keyword evidence="3" id="KW-0479">Metal-binding</keyword>
<dbReference type="InterPro" id="IPR007197">
    <property type="entry name" value="rSAM"/>
</dbReference>
<comment type="cofactor">
    <cofactor evidence="1">
        <name>[4Fe-4S] cluster</name>
        <dbReference type="ChEBI" id="CHEBI:49883"/>
    </cofactor>
</comment>
<dbReference type="SFLD" id="SFLDS00029">
    <property type="entry name" value="Radical_SAM"/>
    <property type="match status" value="1"/>
</dbReference>
<dbReference type="InterPro" id="IPR058240">
    <property type="entry name" value="rSAM_sf"/>
</dbReference>
<dbReference type="InterPro" id="IPR023404">
    <property type="entry name" value="rSAM_horseshoe"/>
</dbReference>
<gene>
    <name evidence="6" type="ORF">O0S10_01600</name>
</gene>
<dbReference type="SUPFAM" id="SSF102114">
    <property type="entry name" value="Radical SAM enzymes"/>
    <property type="match status" value="1"/>
</dbReference>
<dbReference type="SFLD" id="SFLDG01082">
    <property type="entry name" value="B12-binding_domain_containing"/>
    <property type="match status" value="1"/>
</dbReference>
<dbReference type="Gene3D" id="3.80.30.20">
    <property type="entry name" value="tm_1862 like domain"/>
    <property type="match status" value="1"/>
</dbReference>
<accession>A0ABT4IEB8</accession>
<dbReference type="PROSITE" id="PS01278">
    <property type="entry name" value="MTTASE_RADICAL"/>
    <property type="match status" value="1"/>
</dbReference>
<dbReference type="InterPro" id="IPR020612">
    <property type="entry name" value="Methylthiotransferase_CS"/>
</dbReference>
<name>A0ABT4IEB8_9EURY</name>
<evidence type="ECO:0000256" key="5">
    <source>
        <dbReference type="ARBA" id="ARBA00023014"/>
    </source>
</evidence>
<evidence type="ECO:0000313" key="6">
    <source>
        <dbReference type="EMBL" id="MCZ0859921.1"/>
    </source>
</evidence>
<dbReference type="EMBL" id="JAPTGB010000003">
    <property type="protein sequence ID" value="MCZ0859921.1"/>
    <property type="molecule type" value="Genomic_DNA"/>
</dbReference>
<evidence type="ECO:0000256" key="2">
    <source>
        <dbReference type="ARBA" id="ARBA00022691"/>
    </source>
</evidence>
<sequence length="257" mass="29197">MTKSKNILLVEPEYYSKFPPLGLMKYSTYYKSNWQRVKLVRGIHSASAIGFTPDIIHVTSLYTYAWHPVHQALRWYRSQFPDALIFVGGIYATLRPEMLRRVCPVYNAIIRGPLPYLDTVVPDYAALKEIPKWADWNKAILFTSRGCIRRCSFCAVSQMEGKFRPIITDISPYILPQHKDLILWDNNLLAEKEHAASVLQQIADLGVRVEFNQGLDARQITPEMAGMIADCKHRDIHLAYDDAKMGGRGGAGRAGPQ</sequence>
<proteinExistence type="predicted"/>
<evidence type="ECO:0000256" key="4">
    <source>
        <dbReference type="ARBA" id="ARBA00023004"/>
    </source>
</evidence>
<keyword evidence="5" id="KW-0411">Iron-sulfur</keyword>
<comment type="caution">
    <text evidence="6">The sequence shown here is derived from an EMBL/GenBank/DDBJ whole genome shotgun (WGS) entry which is preliminary data.</text>
</comment>
<reference evidence="6" key="1">
    <citation type="submission" date="2022-12" db="EMBL/GenBank/DDBJ databases">
        <title>Isolation and characterisation of novel Methanocorpusculum spp. from native Australian herbivores indicates the genus is ancestrally host-associated.</title>
        <authorList>
            <person name="Volmer J.G."/>
            <person name="Soo R.M."/>
            <person name="Evans P.N."/>
            <person name="Hoedt E.C."/>
            <person name="Astorga Alsina A.L."/>
            <person name="Woodcroft B.J."/>
            <person name="Tyson G.W."/>
            <person name="Hugenholtz P."/>
            <person name="Morrison M."/>
        </authorList>
    </citation>
    <scope>NUCLEOTIDE SEQUENCE</scope>
    <source>
        <strain evidence="6">MG</strain>
    </source>
</reference>
<dbReference type="PANTHER" id="PTHR43409">
    <property type="entry name" value="ANAEROBIC MAGNESIUM-PROTOPORPHYRIN IX MONOMETHYL ESTER CYCLASE-RELATED"/>
    <property type="match status" value="1"/>
</dbReference>
<evidence type="ECO:0000313" key="7">
    <source>
        <dbReference type="Proteomes" id="UP001141422"/>
    </source>
</evidence>
<evidence type="ECO:0000256" key="3">
    <source>
        <dbReference type="ARBA" id="ARBA00022723"/>
    </source>
</evidence>
<evidence type="ECO:0000256" key="1">
    <source>
        <dbReference type="ARBA" id="ARBA00001966"/>
    </source>
</evidence>
<keyword evidence="4" id="KW-0408">Iron</keyword>
<dbReference type="RefSeq" id="WP_268924143.1">
    <property type="nucleotide sequence ID" value="NZ_JAPTGB010000003.1"/>
</dbReference>
<dbReference type="Proteomes" id="UP001141422">
    <property type="component" value="Unassembled WGS sequence"/>
</dbReference>
<organism evidence="6 7">
    <name type="scientific">Methanocorpusculum petauri</name>
    <dbReference type="NCBI Taxonomy" id="3002863"/>
    <lineage>
        <taxon>Archaea</taxon>
        <taxon>Methanobacteriati</taxon>
        <taxon>Methanobacteriota</taxon>
        <taxon>Stenosarchaea group</taxon>
        <taxon>Methanomicrobia</taxon>
        <taxon>Methanomicrobiales</taxon>
        <taxon>Methanocorpusculaceae</taxon>
        <taxon>Methanocorpusculum</taxon>
    </lineage>
</organism>
<protein>
    <recommendedName>
        <fullName evidence="8">Radical SAM protein</fullName>
    </recommendedName>
</protein>
<dbReference type="InterPro" id="IPR051198">
    <property type="entry name" value="BchE-like"/>
</dbReference>